<evidence type="ECO:0000256" key="1">
    <source>
        <dbReference type="SAM" id="MobiDB-lite"/>
    </source>
</evidence>
<organism evidence="2 3">
    <name type="scientific">Streptomyces lividans 1326</name>
    <dbReference type="NCBI Taxonomy" id="1200984"/>
    <lineage>
        <taxon>Bacteria</taxon>
        <taxon>Bacillati</taxon>
        <taxon>Actinomycetota</taxon>
        <taxon>Actinomycetes</taxon>
        <taxon>Kitasatosporales</taxon>
        <taxon>Streptomycetaceae</taxon>
        <taxon>Streptomyces</taxon>
    </lineage>
</organism>
<name>A0A7U9HFT1_STRLI</name>
<dbReference type="Proteomes" id="UP000014062">
    <property type="component" value="Chromosome"/>
</dbReference>
<proteinExistence type="predicted"/>
<accession>A0A7U9HFT1</accession>
<feature type="region of interest" description="Disordered" evidence="1">
    <location>
        <begin position="1"/>
        <end position="75"/>
    </location>
</feature>
<dbReference type="EMBL" id="CM001889">
    <property type="protein sequence ID" value="EOY52704.1"/>
    <property type="molecule type" value="Genomic_DNA"/>
</dbReference>
<sequence length="75" mass="8241">MTHLTHPASWSGYSRARDRTRQWIADEERREAEGRRGTHDVSSRFTASVGSSGRYPPGTAGVRRRGGARTAGTVV</sequence>
<gene>
    <name evidence="2" type="ORF">SLI_8006</name>
</gene>
<reference evidence="3" key="1">
    <citation type="journal article" date="2013" name="Genome Biol. Evol.">
        <title>The genome sequence of Streptomyces lividans 66 reveals a novel tRNA-dependent peptide biosynthetic system within a metal-related genomic island.</title>
        <authorList>
            <person name="Cruz-Morales P."/>
            <person name="Vijgenboom E."/>
            <person name="Iruegas-Bocardo F."/>
            <person name="Girard G."/>
            <person name="Yanez-Guerra L.A."/>
            <person name="Ramos-Aboites H.E."/>
            <person name="Pernodet J.L."/>
            <person name="Anne J."/>
            <person name="van Wezel G.P."/>
            <person name="Barona-Gomez F."/>
        </authorList>
    </citation>
    <scope>NUCLEOTIDE SEQUENCE [LARGE SCALE GENOMIC DNA]</scope>
    <source>
        <strain evidence="3">1326</strain>
    </source>
</reference>
<evidence type="ECO:0000313" key="3">
    <source>
        <dbReference type="Proteomes" id="UP000014062"/>
    </source>
</evidence>
<evidence type="ECO:0000313" key="2">
    <source>
        <dbReference type="EMBL" id="EOY52704.1"/>
    </source>
</evidence>
<feature type="compositionally biased region" description="Basic and acidic residues" evidence="1">
    <location>
        <begin position="15"/>
        <end position="42"/>
    </location>
</feature>
<protein>
    <submittedName>
        <fullName evidence="2">Uncharacterized protein</fullName>
    </submittedName>
</protein>
<dbReference type="AlphaFoldDB" id="A0A7U9HFT1"/>